<dbReference type="RefSeq" id="WP_201373403.1">
    <property type="nucleotide sequence ID" value="NZ_BNJG01000002.1"/>
</dbReference>
<accession>A0ABQ3UWB3</accession>
<evidence type="ECO:0000256" key="1">
    <source>
        <dbReference type="ARBA" id="ARBA00010426"/>
    </source>
</evidence>
<dbReference type="PANTHER" id="PTHR30137:SF16">
    <property type="entry name" value="BLL0895 PROTEIN"/>
    <property type="match status" value="1"/>
</dbReference>
<comment type="similarity">
    <text evidence="1">Belongs to the bacterial luciferase oxidoreductase family.</text>
</comment>
<dbReference type="PANTHER" id="PTHR30137">
    <property type="entry name" value="LUCIFERASE-LIKE MONOOXYGENASE"/>
    <property type="match status" value="1"/>
</dbReference>
<dbReference type="InterPro" id="IPR011251">
    <property type="entry name" value="Luciferase-like_dom"/>
</dbReference>
<sequence length="342" mass="38479">MRFSLFSLLDVYDTEARTSVAIYQQTLEQIVLADELGFDSYWIGEHHGYLTPDQLLACPNPAILLAAAAKLTQRIGLNTAVANLSLRHPLQLAEDYALVDLLSQGRLGLGIGRGSFAHEYAAMGQDAAESFGRFEESWEIIQRLWRGEQVTFQGRYFQLENAKLNVTPVQQPVPRHWFSAIKGDSFAMRGRATQPVISLPHISAKSFADAQKLVEDHRSHYLAAGGDNEHYELPLILYTFVAPTSTEALHIAVDALRRYMEHQHPGSHEQIMHVIHHLMDQNLLWFGTPSDLIEVIAQFQAHIDPRHVVFWSDFGGLPPALVSRSMRLIAQEVLPHFTGQTN</sequence>
<evidence type="ECO:0000256" key="4">
    <source>
        <dbReference type="ARBA" id="ARBA00023033"/>
    </source>
</evidence>
<keyword evidence="2" id="KW-0285">Flavoprotein</keyword>
<keyword evidence="7" id="KW-1185">Reference proteome</keyword>
<dbReference type="Proteomes" id="UP000654345">
    <property type="component" value="Unassembled WGS sequence"/>
</dbReference>
<dbReference type="Gene3D" id="3.20.20.30">
    <property type="entry name" value="Luciferase-like domain"/>
    <property type="match status" value="1"/>
</dbReference>
<organism evidence="6 7">
    <name type="scientific">Ktedonobacter robiniae</name>
    <dbReference type="NCBI Taxonomy" id="2778365"/>
    <lineage>
        <taxon>Bacteria</taxon>
        <taxon>Bacillati</taxon>
        <taxon>Chloroflexota</taxon>
        <taxon>Ktedonobacteria</taxon>
        <taxon>Ktedonobacterales</taxon>
        <taxon>Ktedonobacteraceae</taxon>
        <taxon>Ktedonobacter</taxon>
    </lineage>
</organism>
<evidence type="ECO:0000259" key="5">
    <source>
        <dbReference type="Pfam" id="PF00296"/>
    </source>
</evidence>
<evidence type="ECO:0000256" key="3">
    <source>
        <dbReference type="ARBA" id="ARBA00023002"/>
    </source>
</evidence>
<reference evidence="6 7" key="1">
    <citation type="journal article" date="2021" name="Int. J. Syst. Evol. Microbiol.">
        <title>Reticulibacter mediterranei gen. nov., sp. nov., within the new family Reticulibacteraceae fam. nov., and Ktedonospora formicarum gen. nov., sp. nov., Ktedonobacter robiniae sp. nov., Dictyobacter formicarum sp. nov. and Dictyobacter arantiisoli sp. nov., belonging to the class Ktedonobacteria.</title>
        <authorList>
            <person name="Yabe S."/>
            <person name="Zheng Y."/>
            <person name="Wang C.M."/>
            <person name="Sakai Y."/>
            <person name="Abe K."/>
            <person name="Yokota A."/>
            <person name="Donadio S."/>
            <person name="Cavaletti L."/>
            <person name="Monciardini P."/>
        </authorList>
    </citation>
    <scope>NUCLEOTIDE SEQUENCE [LARGE SCALE GENOMIC DNA]</scope>
    <source>
        <strain evidence="6 7">SOSP1-30</strain>
    </source>
</reference>
<dbReference type="InterPro" id="IPR050766">
    <property type="entry name" value="Bact_Lucif_Oxidored"/>
</dbReference>
<dbReference type="SUPFAM" id="SSF51679">
    <property type="entry name" value="Bacterial luciferase-like"/>
    <property type="match status" value="1"/>
</dbReference>
<feature type="domain" description="Luciferase-like" evidence="5">
    <location>
        <begin position="1"/>
        <end position="300"/>
    </location>
</feature>
<dbReference type="Pfam" id="PF00296">
    <property type="entry name" value="Bac_luciferase"/>
    <property type="match status" value="1"/>
</dbReference>
<name>A0ABQ3UWB3_9CHLR</name>
<keyword evidence="4 6" id="KW-0503">Monooxygenase</keyword>
<dbReference type="InterPro" id="IPR036661">
    <property type="entry name" value="Luciferase-like_sf"/>
</dbReference>
<protein>
    <submittedName>
        <fullName evidence="6">Monooxygenase</fullName>
    </submittedName>
</protein>
<dbReference type="GO" id="GO:0004497">
    <property type="term" value="F:monooxygenase activity"/>
    <property type="evidence" value="ECO:0007669"/>
    <property type="project" value="UniProtKB-KW"/>
</dbReference>
<proteinExistence type="inferred from homology"/>
<evidence type="ECO:0000313" key="6">
    <source>
        <dbReference type="EMBL" id="GHO56955.1"/>
    </source>
</evidence>
<comment type="caution">
    <text evidence="6">The sequence shown here is derived from an EMBL/GenBank/DDBJ whole genome shotgun (WGS) entry which is preliminary data.</text>
</comment>
<dbReference type="EMBL" id="BNJG01000002">
    <property type="protein sequence ID" value="GHO56955.1"/>
    <property type="molecule type" value="Genomic_DNA"/>
</dbReference>
<evidence type="ECO:0000313" key="7">
    <source>
        <dbReference type="Proteomes" id="UP000654345"/>
    </source>
</evidence>
<gene>
    <name evidence="6" type="ORF">KSB_54300</name>
</gene>
<keyword evidence="3" id="KW-0560">Oxidoreductase</keyword>
<evidence type="ECO:0000256" key="2">
    <source>
        <dbReference type="ARBA" id="ARBA00022630"/>
    </source>
</evidence>